<accession>A0A8S0ZUL1</accession>
<evidence type="ECO:0000313" key="2">
    <source>
        <dbReference type="Proteomes" id="UP000494106"/>
    </source>
</evidence>
<dbReference type="AlphaFoldDB" id="A0A8S0ZUL1"/>
<comment type="caution">
    <text evidence="1">The sequence shown here is derived from an EMBL/GenBank/DDBJ whole genome shotgun (WGS) entry which is preliminary data.</text>
</comment>
<dbReference type="Proteomes" id="UP000494106">
    <property type="component" value="Unassembled WGS sequence"/>
</dbReference>
<evidence type="ECO:0000313" key="1">
    <source>
        <dbReference type="EMBL" id="CAB3237698.1"/>
    </source>
</evidence>
<gene>
    <name evidence="1" type="ORF">APLA_LOCUS7053</name>
</gene>
<protein>
    <submittedName>
        <fullName evidence="1">Uncharacterized protein</fullName>
    </submittedName>
</protein>
<keyword evidence="2" id="KW-1185">Reference proteome</keyword>
<dbReference type="OrthoDB" id="7464135at2759"/>
<reference evidence="1 2" key="1">
    <citation type="submission" date="2020-04" db="EMBL/GenBank/DDBJ databases">
        <authorList>
            <person name="Wallbank WR R."/>
            <person name="Pardo Diaz C."/>
            <person name="Kozak K."/>
            <person name="Martin S."/>
            <person name="Jiggins C."/>
            <person name="Moest M."/>
            <person name="Warren A I."/>
            <person name="Byers J.R.P. K."/>
            <person name="Montejo-Kovacevich G."/>
            <person name="Yen C E."/>
        </authorList>
    </citation>
    <scope>NUCLEOTIDE SEQUENCE [LARGE SCALE GENOMIC DNA]</scope>
</reference>
<dbReference type="EMBL" id="CADEBC010000494">
    <property type="protein sequence ID" value="CAB3237698.1"/>
    <property type="molecule type" value="Genomic_DNA"/>
</dbReference>
<name>A0A8S0ZUL1_ARCPL</name>
<sequence length="132" mass="14802">MGGYTDPRKIIQEFLRKAKEGARGDRDTPKEMRSPGGLTFHIYEQNDAPTDLLFLITLFLERGNNISKILLKCDPEMGSLIRRKASAYEITVEKKSSTVLGISTLTLARLSQVFPIATAALILKHNVHRFVT</sequence>
<organism evidence="1 2">
    <name type="scientific">Arctia plantaginis</name>
    <name type="common">Wood tiger moth</name>
    <name type="synonym">Phalaena plantaginis</name>
    <dbReference type="NCBI Taxonomy" id="874455"/>
    <lineage>
        <taxon>Eukaryota</taxon>
        <taxon>Metazoa</taxon>
        <taxon>Ecdysozoa</taxon>
        <taxon>Arthropoda</taxon>
        <taxon>Hexapoda</taxon>
        <taxon>Insecta</taxon>
        <taxon>Pterygota</taxon>
        <taxon>Neoptera</taxon>
        <taxon>Endopterygota</taxon>
        <taxon>Lepidoptera</taxon>
        <taxon>Glossata</taxon>
        <taxon>Ditrysia</taxon>
        <taxon>Noctuoidea</taxon>
        <taxon>Erebidae</taxon>
        <taxon>Arctiinae</taxon>
        <taxon>Arctia</taxon>
    </lineage>
</organism>
<proteinExistence type="predicted"/>